<dbReference type="Pfam" id="PF03632">
    <property type="entry name" value="Glyco_hydro_65m"/>
    <property type="match status" value="1"/>
</dbReference>
<dbReference type="Gene3D" id="2.60.420.10">
    <property type="entry name" value="Maltose phosphorylase, domain 3"/>
    <property type="match status" value="1"/>
</dbReference>
<protein>
    <submittedName>
        <fullName evidence="10">Glycoside hydrolase family 65 protein</fullName>
    </submittedName>
</protein>
<keyword evidence="10" id="KW-0378">Hydrolase</keyword>
<evidence type="ECO:0000256" key="2">
    <source>
        <dbReference type="ARBA" id="ARBA00022676"/>
    </source>
</evidence>
<dbReference type="InterPro" id="IPR012341">
    <property type="entry name" value="6hp_glycosidase-like_sf"/>
</dbReference>
<dbReference type="GO" id="GO:0005975">
    <property type="term" value="P:carbohydrate metabolic process"/>
    <property type="evidence" value="ECO:0007669"/>
    <property type="project" value="InterPro"/>
</dbReference>
<dbReference type="InterPro" id="IPR005196">
    <property type="entry name" value="Glyco_hydro_65_N"/>
</dbReference>
<dbReference type="PANTHER" id="PTHR11051">
    <property type="entry name" value="GLYCOSYL HYDROLASE-RELATED"/>
    <property type="match status" value="1"/>
</dbReference>
<dbReference type="InterPro" id="IPR011013">
    <property type="entry name" value="Gal_mutarotase_sf_dom"/>
</dbReference>
<comment type="similarity">
    <text evidence="1">Belongs to the glycosyl hydrolase 65 family.</text>
</comment>
<dbReference type="PIRSF" id="PIRSF036289">
    <property type="entry name" value="Glycosyl_hydrolase_malt_phosph"/>
    <property type="match status" value="1"/>
</dbReference>
<evidence type="ECO:0000259" key="9">
    <source>
        <dbReference type="Pfam" id="PF03636"/>
    </source>
</evidence>
<dbReference type="EMBL" id="JAEMNV010000001">
    <property type="protein sequence ID" value="MBJ8337336.1"/>
    <property type="molecule type" value="Genomic_DNA"/>
</dbReference>
<feature type="binding site" evidence="6">
    <location>
        <begin position="610"/>
        <end position="611"/>
    </location>
    <ligand>
        <name>substrate</name>
    </ligand>
</feature>
<evidence type="ECO:0000256" key="1">
    <source>
        <dbReference type="ARBA" id="ARBA00006768"/>
    </source>
</evidence>
<sequence length="789" mass="89447">MLRSTLSTDEWLLTESGFDVAKANYFETVFTVGNGLLGTRGSLEEGHLGELSGTYLNGVFDSHDSPVIDLVNAPDWLSVAVRVDGVRLDVQSCTVVSHHRALDMRHGILWRETVFEDDEGRRTRLETLRFASMADRRLVGLRVQITPENHTSEVTVDSAIDGRRRNLERLPVYPEGTTFEPEIRWEKWARTKHLVEVGAASELDAIYLQMRTVDSGIHIGYAATTQASKTAIRQSTDRSFERISRTGTYEVGLGETLRIDKLVTVATSRDIDADSTPLRDSCFDALWARRAEGFDACREASSRVWERRWTDSDCEIIGDADATQAMRFNIYHLLIAANGDDNTVSIGAKSLSGEGYRGHVFWDTEILMMPFFTYTQPETARALLHYRHHTLDGARELSRSNGTRGARYAWESADTGREECPQWTQDGANRFWTREEELHVSADVAYAITTYVAATNDTALLLDFGAEIVFETARFWADRVEPAGERYVLKTVIGPDEFHSHVDNNAFTNRMVEWHLGQANTIWSWLKTEHPDRFAEITDAIALTPTEVSRWHDISEWIVEPVVSPEGIIEQFDGYFERDEIPIAEWDRNDMPRYPAGYNHFNCETTKLLKQPDVVMLMYLLPDEFDAEAKRSNFEYYESRTLHKSSLSPAIHAIMGIEVGDFTRALKYFTRSAFVDLHDNQGNTHEGMHAASTGGTWQTLVCGFGGFRVLNGHMSFTPWLPEQWEEIRFRLQWRGSTVRVAVRHNEIELGLDAASGTTEPIMVCGREYTLSSQRDSVIAYSRAEVGIAI</sequence>
<gene>
    <name evidence="10" type="ORF">JGU71_00425</name>
</gene>
<feature type="domain" description="Glycoside hydrolase family 65 C-terminal" evidence="8">
    <location>
        <begin position="707"/>
        <end position="770"/>
    </location>
</feature>
<dbReference type="Gene3D" id="1.50.10.10">
    <property type="match status" value="1"/>
</dbReference>
<keyword evidence="4" id="KW-0326">Glycosidase</keyword>
<dbReference type="Pfam" id="PF03633">
    <property type="entry name" value="Glyco_hydro_65C"/>
    <property type="match status" value="1"/>
</dbReference>
<evidence type="ECO:0000313" key="10">
    <source>
        <dbReference type="EMBL" id="MBJ8337336.1"/>
    </source>
</evidence>
<dbReference type="SUPFAM" id="SSF48208">
    <property type="entry name" value="Six-hairpin glycosidases"/>
    <property type="match status" value="1"/>
</dbReference>
<comment type="caution">
    <text evidence="10">The sequence shown here is derived from an EMBL/GenBank/DDBJ whole genome shotgun (WGS) entry which is preliminary data.</text>
</comment>
<accession>A0A934U068</accession>
<keyword evidence="3" id="KW-0808">Transferase</keyword>
<feature type="domain" description="Glycoside hydrolase family 65 central catalytic" evidence="7">
    <location>
        <begin position="327"/>
        <end position="698"/>
    </location>
</feature>
<dbReference type="InterPro" id="IPR005195">
    <property type="entry name" value="Glyco_hydro_65_M"/>
</dbReference>
<feature type="binding site" evidence="6">
    <location>
        <begin position="362"/>
        <end position="363"/>
    </location>
    <ligand>
        <name>substrate</name>
    </ligand>
</feature>
<evidence type="ECO:0000256" key="4">
    <source>
        <dbReference type="ARBA" id="ARBA00023295"/>
    </source>
</evidence>
<evidence type="ECO:0000313" key="11">
    <source>
        <dbReference type="Proteomes" id="UP000655868"/>
    </source>
</evidence>
<keyword evidence="2" id="KW-0328">Glycosyltransferase</keyword>
<dbReference type="Pfam" id="PF03636">
    <property type="entry name" value="Glyco_hydro_65N"/>
    <property type="match status" value="1"/>
</dbReference>
<dbReference type="GO" id="GO:0004553">
    <property type="term" value="F:hydrolase activity, hydrolyzing O-glycosyl compounds"/>
    <property type="evidence" value="ECO:0007669"/>
    <property type="project" value="TreeGrafter"/>
</dbReference>
<dbReference type="SUPFAM" id="SSF74650">
    <property type="entry name" value="Galactose mutarotase-like"/>
    <property type="match status" value="1"/>
</dbReference>
<dbReference type="Gene3D" id="2.70.98.40">
    <property type="entry name" value="Glycoside hydrolase, family 65, N-terminal domain"/>
    <property type="match status" value="1"/>
</dbReference>
<name>A0A934U068_9NOCA</name>
<evidence type="ECO:0000256" key="6">
    <source>
        <dbReference type="PIRSR" id="PIRSR036289-51"/>
    </source>
</evidence>
<evidence type="ECO:0000256" key="5">
    <source>
        <dbReference type="PIRSR" id="PIRSR036289-50"/>
    </source>
</evidence>
<dbReference type="InterPro" id="IPR037018">
    <property type="entry name" value="GH65_N"/>
</dbReference>
<evidence type="ECO:0000259" key="8">
    <source>
        <dbReference type="Pfam" id="PF03633"/>
    </source>
</evidence>
<keyword evidence="11" id="KW-1185">Reference proteome</keyword>
<dbReference type="InterPro" id="IPR017045">
    <property type="entry name" value="Malt_Pase/Glycosyl_Hdrlase"/>
</dbReference>
<dbReference type="AlphaFoldDB" id="A0A934U068"/>
<dbReference type="PANTHER" id="PTHR11051:SF8">
    <property type="entry name" value="PROTEIN-GLUCOSYLGALACTOSYLHYDROXYLYSINE GLUCOSIDASE"/>
    <property type="match status" value="1"/>
</dbReference>
<dbReference type="Proteomes" id="UP000655868">
    <property type="component" value="Unassembled WGS sequence"/>
</dbReference>
<dbReference type="RefSeq" id="WP_199700941.1">
    <property type="nucleotide sequence ID" value="NZ_JAEMNV010000001.1"/>
</dbReference>
<evidence type="ECO:0000256" key="3">
    <source>
        <dbReference type="ARBA" id="ARBA00022679"/>
    </source>
</evidence>
<dbReference type="InterPro" id="IPR005194">
    <property type="entry name" value="Glyco_hydro_65_C"/>
</dbReference>
<evidence type="ECO:0000259" key="7">
    <source>
        <dbReference type="Pfam" id="PF03632"/>
    </source>
</evidence>
<organism evidence="10 11">
    <name type="scientific">Antrihabitans stalagmiti</name>
    <dbReference type="NCBI Taxonomy" id="2799499"/>
    <lineage>
        <taxon>Bacteria</taxon>
        <taxon>Bacillati</taxon>
        <taxon>Actinomycetota</taxon>
        <taxon>Actinomycetes</taxon>
        <taxon>Mycobacteriales</taxon>
        <taxon>Nocardiaceae</taxon>
        <taxon>Antrihabitans</taxon>
    </lineage>
</organism>
<feature type="active site" description="Proton donor" evidence="5">
    <location>
        <position position="497"/>
    </location>
</feature>
<dbReference type="GO" id="GO:0030246">
    <property type="term" value="F:carbohydrate binding"/>
    <property type="evidence" value="ECO:0007669"/>
    <property type="project" value="InterPro"/>
</dbReference>
<dbReference type="GO" id="GO:0016757">
    <property type="term" value="F:glycosyltransferase activity"/>
    <property type="evidence" value="ECO:0007669"/>
    <property type="project" value="UniProtKB-KW"/>
</dbReference>
<proteinExistence type="inferred from homology"/>
<reference evidence="10" key="1">
    <citation type="submission" date="2020-12" db="EMBL/GenBank/DDBJ databases">
        <title>Antrihabitans popcorni sp. nov. and Antrihabitans auranticaus sp. nov., isolated from a larva cave.</title>
        <authorList>
            <person name="Lee S.D."/>
            <person name="Kim I.S."/>
        </authorList>
    </citation>
    <scope>NUCLEOTIDE SEQUENCE</scope>
    <source>
        <strain evidence="10">YC3-6</strain>
    </source>
</reference>
<feature type="domain" description="Glycoside hydrolase family 65 N-terminal" evidence="9">
    <location>
        <begin position="14"/>
        <end position="269"/>
    </location>
</feature>
<dbReference type="InterPro" id="IPR008928">
    <property type="entry name" value="6-hairpin_glycosidase_sf"/>
</dbReference>